<accession>A0A412II32</accession>
<protein>
    <recommendedName>
        <fullName evidence="3">RES domain-containing protein</fullName>
    </recommendedName>
</protein>
<sequence>MIPNVDKNVRRIIKIFKYYEEADLKLAQDEFDALMDSLAGSMFVSTIDDWCKISTPEGNYFTQFRTTGGRNFYRVRGVSGKRKDIENNPDELFHIPLNKKSLTNNERFSLAGFPCLYLSSMLPLAWQETGYPQKYYYSEYQYIKTSDLDRKIEDELRFLALYSPLEISNWGAAEKINKFDLWIQVVYNCLMMYPLVLACSFVNHSGKGTYKQEYVIPQMLMQWVMRNNHEIQGISYFTCVDISMMQGSYCAYNVVIPALKPYDILGYSQKLRDEFNWTVPEYFEIPLFDSNYNRDDMKKLYNFISEIRI</sequence>
<gene>
    <name evidence="1" type="ORF">DWX94_12745</name>
</gene>
<proteinExistence type="predicted"/>
<name>A0A412II32_9FIRM</name>
<reference evidence="1 2" key="1">
    <citation type="submission" date="2018-08" db="EMBL/GenBank/DDBJ databases">
        <title>A genome reference for cultivated species of the human gut microbiota.</title>
        <authorList>
            <person name="Zou Y."/>
            <person name="Xue W."/>
            <person name="Luo G."/>
        </authorList>
    </citation>
    <scope>NUCLEOTIDE SEQUENCE [LARGE SCALE GENOMIC DNA]</scope>
    <source>
        <strain evidence="1 2">AF22-21</strain>
    </source>
</reference>
<dbReference type="EMBL" id="QRVK01000050">
    <property type="protein sequence ID" value="RGS36868.1"/>
    <property type="molecule type" value="Genomic_DNA"/>
</dbReference>
<comment type="caution">
    <text evidence="1">The sequence shown here is derived from an EMBL/GenBank/DDBJ whole genome shotgun (WGS) entry which is preliminary data.</text>
</comment>
<evidence type="ECO:0008006" key="3">
    <source>
        <dbReference type="Google" id="ProtNLM"/>
    </source>
</evidence>
<organism evidence="1 2">
    <name type="scientific">Coprococcus eutactus</name>
    <dbReference type="NCBI Taxonomy" id="33043"/>
    <lineage>
        <taxon>Bacteria</taxon>
        <taxon>Bacillati</taxon>
        <taxon>Bacillota</taxon>
        <taxon>Clostridia</taxon>
        <taxon>Lachnospirales</taxon>
        <taxon>Lachnospiraceae</taxon>
        <taxon>Coprococcus</taxon>
    </lineage>
</organism>
<evidence type="ECO:0000313" key="1">
    <source>
        <dbReference type="EMBL" id="RGS36868.1"/>
    </source>
</evidence>
<dbReference type="Proteomes" id="UP000283295">
    <property type="component" value="Unassembled WGS sequence"/>
</dbReference>
<evidence type="ECO:0000313" key="2">
    <source>
        <dbReference type="Proteomes" id="UP000283295"/>
    </source>
</evidence>
<dbReference type="AlphaFoldDB" id="A0A412II32"/>